<keyword evidence="2" id="KW-1185">Reference proteome</keyword>
<reference evidence="1 2" key="1">
    <citation type="submission" date="2023-05" db="EMBL/GenBank/DDBJ databases">
        <title>Chelatococcus sp. nov., a moderately thermophilic bacterium isolated from hot spring microbial mat.</title>
        <authorList>
            <person name="Hu C.-J."/>
            <person name="Li W.-J."/>
        </authorList>
    </citation>
    <scope>NUCLEOTIDE SEQUENCE [LARGE SCALE GENOMIC DNA]</scope>
    <source>
        <strain evidence="1 2">SYSU G07232</strain>
    </source>
</reference>
<dbReference type="Pfam" id="PF01019">
    <property type="entry name" value="G_glu_transpept"/>
    <property type="match status" value="1"/>
</dbReference>
<dbReference type="Proteomes" id="UP001321492">
    <property type="component" value="Unassembled WGS sequence"/>
</dbReference>
<keyword evidence="1" id="KW-0012">Acyltransferase</keyword>
<dbReference type="SUPFAM" id="SSF56235">
    <property type="entry name" value="N-terminal nucleophile aminohydrolases (Ntn hydrolases)"/>
    <property type="match status" value="1"/>
</dbReference>
<dbReference type="RefSeq" id="WP_283740328.1">
    <property type="nucleotide sequence ID" value="NZ_JASJEV010000004.1"/>
</dbReference>
<dbReference type="EMBL" id="JASJEV010000004">
    <property type="protein sequence ID" value="MDJ1158342.1"/>
    <property type="molecule type" value="Genomic_DNA"/>
</dbReference>
<protein>
    <submittedName>
        <fullName evidence="1">Gamma-glutamyltransferase</fullName>
        <ecNumber evidence="1">2.3.2.2</ecNumber>
    </submittedName>
</protein>
<evidence type="ECO:0000313" key="1">
    <source>
        <dbReference type="EMBL" id="MDJ1158342.1"/>
    </source>
</evidence>
<gene>
    <name evidence="1" type="ORF">QNA08_08865</name>
</gene>
<sequence length="516" mass="52505">MLDTPTFSSAAVAAPHPLVAETGRNLLAAGANALEAALGMAATSAVVLPHLNGLGGDAFFVVRAASGRAWVIDAAGPAGALATADRYRAMGYEALPRRGGHAALTVAAAVAGWAVALDLARHLGGRMPLDMLLAEALQHARTGVAVPPDLEAAARVDLAALGEAPGFAETFLNGEKPPAVRRSLTQPALAAVIDHLAHAGLADFHRGDVGRELAVDLERFGAPVTRRDLETCRAEAREAEAAALDGATLHVARSRRGMVLASTAGLRDRLAPRAARDAVGIHALVEARKRALRAAAEAEVPAPLAGLDLDRLAARITAEGVGAPPPAVPFPASGVFIAAADMAGNVVGLSQSLGAPFGSGCVLPCTGMLWQGWAGAFSLHSLAAEHLRPGRAPDVLDAAVVAWDDGRVTACGASADRGDVVVQLIAALRTGDEPAAVLAAPRWCLRPDAAGETVILAVEEAADPSVVRALRRAGHAVEQGDTTVPPFGCGGLVLRHARGRVEAAHDPRGTGTAAGL</sequence>
<accession>A0ABT7AG37</accession>
<dbReference type="GO" id="GO:0103068">
    <property type="term" value="F:leukotriene C4 gamma-glutamyl transferase activity"/>
    <property type="evidence" value="ECO:0007669"/>
    <property type="project" value="UniProtKB-EC"/>
</dbReference>
<keyword evidence="1" id="KW-0808">Transferase</keyword>
<dbReference type="PANTHER" id="PTHR43881">
    <property type="entry name" value="GAMMA-GLUTAMYLTRANSPEPTIDASE (AFU_ORTHOLOGUE AFUA_4G13580)"/>
    <property type="match status" value="1"/>
</dbReference>
<dbReference type="InterPro" id="IPR029055">
    <property type="entry name" value="Ntn_hydrolases_N"/>
</dbReference>
<comment type="caution">
    <text evidence="1">The sequence shown here is derived from an EMBL/GenBank/DDBJ whole genome shotgun (WGS) entry which is preliminary data.</text>
</comment>
<dbReference type="PRINTS" id="PR01210">
    <property type="entry name" value="GGTRANSPTASE"/>
</dbReference>
<dbReference type="PANTHER" id="PTHR43881:SF5">
    <property type="entry name" value="GAMMA-GLUTAMYLTRANSPEPTIDASE"/>
    <property type="match status" value="1"/>
</dbReference>
<organism evidence="1 2">
    <name type="scientific">Chelatococcus albus</name>
    <dbReference type="NCBI Taxonomy" id="3047466"/>
    <lineage>
        <taxon>Bacteria</taxon>
        <taxon>Pseudomonadati</taxon>
        <taxon>Pseudomonadota</taxon>
        <taxon>Alphaproteobacteria</taxon>
        <taxon>Hyphomicrobiales</taxon>
        <taxon>Chelatococcaceae</taxon>
        <taxon>Chelatococcus</taxon>
    </lineage>
</organism>
<dbReference type="Gene3D" id="3.60.20.40">
    <property type="match status" value="1"/>
</dbReference>
<proteinExistence type="predicted"/>
<dbReference type="InterPro" id="IPR043137">
    <property type="entry name" value="GGT_ssub_C"/>
</dbReference>
<name>A0ABT7AG37_9HYPH</name>
<dbReference type="InterPro" id="IPR052896">
    <property type="entry name" value="GGT-like_enzyme"/>
</dbReference>
<evidence type="ECO:0000313" key="2">
    <source>
        <dbReference type="Proteomes" id="UP001321492"/>
    </source>
</evidence>
<dbReference type="EC" id="2.3.2.2" evidence="1"/>